<evidence type="ECO:0000313" key="1">
    <source>
        <dbReference type="EMBL" id="MDO3397877.1"/>
    </source>
</evidence>
<protein>
    <recommendedName>
        <fullName evidence="3">Thyroglobulin type-1 domain-containing protein</fullName>
    </recommendedName>
</protein>
<keyword evidence="2" id="KW-1185">Reference proteome</keyword>
<proteinExistence type="predicted"/>
<dbReference type="Proteomes" id="UP001168363">
    <property type="component" value="Unassembled WGS sequence"/>
</dbReference>
<reference evidence="1" key="1">
    <citation type="submission" date="2023-06" db="EMBL/GenBank/DDBJ databases">
        <title>Genome sequence of Nocardioides sp. SOB44.</title>
        <authorList>
            <person name="Zhang G."/>
        </authorList>
    </citation>
    <scope>NUCLEOTIDE SEQUENCE</scope>
    <source>
        <strain evidence="1">SOB44</strain>
    </source>
</reference>
<evidence type="ECO:0008006" key="3">
    <source>
        <dbReference type="Google" id="ProtNLM"/>
    </source>
</evidence>
<name>A0ABT8TZV5_9ACTN</name>
<comment type="caution">
    <text evidence="1">The sequence shown here is derived from an EMBL/GenBank/DDBJ whole genome shotgun (WGS) entry which is preliminary data.</text>
</comment>
<organism evidence="1 2">
    <name type="scientific">Nocardioides cremeus</name>
    <dbReference type="NCBI Taxonomy" id="3058044"/>
    <lineage>
        <taxon>Bacteria</taxon>
        <taxon>Bacillati</taxon>
        <taxon>Actinomycetota</taxon>
        <taxon>Actinomycetes</taxon>
        <taxon>Propionibacteriales</taxon>
        <taxon>Nocardioidaceae</taxon>
        <taxon>Nocardioides</taxon>
    </lineage>
</organism>
<dbReference type="EMBL" id="JAULSC010000030">
    <property type="protein sequence ID" value="MDO3397877.1"/>
    <property type="molecule type" value="Genomic_DNA"/>
</dbReference>
<accession>A0ABT8TZV5</accession>
<evidence type="ECO:0000313" key="2">
    <source>
        <dbReference type="Proteomes" id="UP001168363"/>
    </source>
</evidence>
<dbReference type="RefSeq" id="WP_056678562.1">
    <property type="nucleotide sequence ID" value="NZ_JAULSC010000030.1"/>
</dbReference>
<gene>
    <name evidence="1" type="ORF">QWJ41_19280</name>
</gene>
<sequence length="62" mass="6647">MRRINFLSGFVGPDCPPLVRMGCEHYACLDSLCWSTSDGRHLLATDCAQHAPAGAGAQAALW</sequence>